<accession>A0A9N9C300</accession>
<feature type="region of interest" description="Disordered" evidence="1">
    <location>
        <begin position="1"/>
        <end position="98"/>
    </location>
</feature>
<dbReference type="EMBL" id="CAJVPL010001720">
    <property type="protein sequence ID" value="CAG8584681.1"/>
    <property type="molecule type" value="Genomic_DNA"/>
</dbReference>
<feature type="compositionally biased region" description="Low complexity" evidence="1">
    <location>
        <begin position="592"/>
        <end position="606"/>
    </location>
</feature>
<dbReference type="OrthoDB" id="2145297at2759"/>
<feature type="compositionally biased region" description="Polar residues" evidence="1">
    <location>
        <begin position="625"/>
        <end position="640"/>
    </location>
</feature>
<reference evidence="2" key="1">
    <citation type="submission" date="2021-06" db="EMBL/GenBank/DDBJ databases">
        <authorList>
            <person name="Kallberg Y."/>
            <person name="Tangrot J."/>
            <person name="Rosling A."/>
        </authorList>
    </citation>
    <scope>NUCLEOTIDE SEQUENCE</scope>
    <source>
        <strain evidence="2">MT106</strain>
    </source>
</reference>
<feature type="region of interest" description="Disordered" evidence="1">
    <location>
        <begin position="654"/>
        <end position="688"/>
    </location>
</feature>
<keyword evidence="3" id="KW-1185">Reference proteome</keyword>
<comment type="caution">
    <text evidence="2">The sequence shown here is derived from an EMBL/GenBank/DDBJ whole genome shotgun (WGS) entry which is preliminary data.</text>
</comment>
<gene>
    <name evidence="2" type="ORF">AGERDE_LOCUS8301</name>
</gene>
<feature type="compositionally biased region" description="Polar residues" evidence="1">
    <location>
        <begin position="1"/>
        <end position="51"/>
    </location>
</feature>
<evidence type="ECO:0000256" key="1">
    <source>
        <dbReference type="SAM" id="MobiDB-lite"/>
    </source>
</evidence>
<feature type="region of interest" description="Disordered" evidence="1">
    <location>
        <begin position="592"/>
        <end position="640"/>
    </location>
</feature>
<name>A0A9N9C300_9GLOM</name>
<dbReference type="Proteomes" id="UP000789831">
    <property type="component" value="Unassembled WGS sequence"/>
</dbReference>
<proteinExistence type="predicted"/>
<feature type="compositionally biased region" description="Basic and acidic residues" evidence="1">
    <location>
        <begin position="80"/>
        <end position="98"/>
    </location>
</feature>
<sequence>MLHRSQNSNSPIIQTEQVSSTNKTCPWSTMVPSSSTFNVDSLQQQQQNVKISSPGSSRRRSTSSLDQSFTNTSTPAAASTDHRNSNKRSKAETNRKLENNPVGANFRVVIDESLVSALLECAYSDYRHHVLGYLGGTCTMDTSEKDIITCHVTNFYSSRRSLPSLLTDNIRETDTARTHALELFASLGCNLIGWYRSHFSSNIKYTPTDADIAKQQELQTQSPAAAAQVNTKSQTNAKTTKGKIKEVTNTNYNKLMYNIQKRLYICPKVLQQLASAVMVILQETKEAYAEQALDCENRKGQRIFVDSEYESFLMKFLKKSILQFDKSIDQDFRTLAIAKHHTKILIANRINEILAAWQKYVVTDEKGVVARRNIIEDLTKKLLIAQNTEMNDSSNGNNIKKPVNKNASSDTQSNYIFSSNTPIESTITTLSTPATFLPMAETKISNTIITNDDELLAQSPELASTITSHNDNHHHVCIHGEKSAMKDEKKVVGTLRKLENIEEVSETNAEEILMNSRKRAPQKSLLEKIPKVQKKNTPSSSDYLNPYEIASNFPLSKTSTVSPFHSIEESTLSAELSERLIPASSLQISVHTTAATTTTSPSSASPENLSVGLPLPQQPSISSSNDTQNRNSEKSQINLPSIQNLLELTENSSSPIMDRSENSLSIGSPSVLHRRRRHHSPFPNTNYQLPYQTNQYYPYDNSGIIARPPTTNSTNSSMGSPSLQSSSSLPQPNSSHMSPRHYIPIAPSPTNRPTIMDMDGDPNNVDCY</sequence>
<dbReference type="AlphaFoldDB" id="A0A9N9C300"/>
<organism evidence="2 3">
    <name type="scientific">Ambispora gerdemannii</name>
    <dbReference type="NCBI Taxonomy" id="144530"/>
    <lineage>
        <taxon>Eukaryota</taxon>
        <taxon>Fungi</taxon>
        <taxon>Fungi incertae sedis</taxon>
        <taxon>Mucoromycota</taxon>
        <taxon>Glomeromycotina</taxon>
        <taxon>Glomeromycetes</taxon>
        <taxon>Archaeosporales</taxon>
        <taxon>Ambisporaceae</taxon>
        <taxon>Ambispora</taxon>
    </lineage>
</organism>
<feature type="compositionally biased region" description="Low complexity" evidence="1">
    <location>
        <begin position="715"/>
        <end position="737"/>
    </location>
</feature>
<feature type="compositionally biased region" description="Polar residues" evidence="1">
    <location>
        <begin position="65"/>
        <end position="77"/>
    </location>
</feature>
<evidence type="ECO:0000313" key="2">
    <source>
        <dbReference type="EMBL" id="CAG8584681.1"/>
    </source>
</evidence>
<feature type="compositionally biased region" description="Low complexity" evidence="1">
    <location>
        <begin position="613"/>
        <end position="624"/>
    </location>
</feature>
<feature type="region of interest" description="Disordered" evidence="1">
    <location>
        <begin position="705"/>
        <end position="768"/>
    </location>
</feature>
<dbReference type="Gene3D" id="3.40.140.10">
    <property type="entry name" value="Cytidine Deaminase, domain 2"/>
    <property type="match status" value="1"/>
</dbReference>
<protein>
    <submittedName>
        <fullName evidence="2">4854_t:CDS:1</fullName>
    </submittedName>
</protein>
<evidence type="ECO:0000313" key="3">
    <source>
        <dbReference type="Proteomes" id="UP000789831"/>
    </source>
</evidence>
<feature type="region of interest" description="Disordered" evidence="1">
    <location>
        <begin position="513"/>
        <end position="545"/>
    </location>
</feature>